<reference evidence="1 2" key="1">
    <citation type="submission" date="2019-05" db="EMBL/GenBank/DDBJ databases">
        <title>Draft genome sequence of Nonomuraea zeae DSM 100528.</title>
        <authorList>
            <person name="Saricaoglu S."/>
            <person name="Isik K."/>
        </authorList>
    </citation>
    <scope>NUCLEOTIDE SEQUENCE [LARGE SCALE GENOMIC DNA]</scope>
    <source>
        <strain evidence="1 2">DSM 100528</strain>
    </source>
</reference>
<accession>A0A5S4FYX4</accession>
<evidence type="ECO:0000313" key="1">
    <source>
        <dbReference type="EMBL" id="TMR25899.1"/>
    </source>
</evidence>
<keyword evidence="2" id="KW-1185">Reference proteome</keyword>
<dbReference type="AlphaFoldDB" id="A0A5S4FYX4"/>
<evidence type="ECO:0000313" key="2">
    <source>
        <dbReference type="Proteomes" id="UP000306628"/>
    </source>
</evidence>
<name>A0A5S4FYX4_9ACTN</name>
<proteinExistence type="predicted"/>
<dbReference type="EMBL" id="VCKX01000217">
    <property type="protein sequence ID" value="TMR25899.1"/>
    <property type="molecule type" value="Genomic_DNA"/>
</dbReference>
<comment type="caution">
    <text evidence="1">The sequence shown here is derived from an EMBL/GenBank/DDBJ whole genome shotgun (WGS) entry which is preliminary data.</text>
</comment>
<dbReference type="Proteomes" id="UP000306628">
    <property type="component" value="Unassembled WGS sequence"/>
</dbReference>
<protein>
    <submittedName>
        <fullName evidence="1">Uncharacterized protein</fullName>
    </submittedName>
</protein>
<dbReference type="OrthoDB" id="3297413at2"/>
<dbReference type="RefSeq" id="WP_138695863.1">
    <property type="nucleotide sequence ID" value="NZ_JBHSAZ010000089.1"/>
</dbReference>
<gene>
    <name evidence="1" type="ORF">ETD85_44390</name>
</gene>
<organism evidence="1 2">
    <name type="scientific">Nonomuraea zeae</name>
    <dbReference type="NCBI Taxonomy" id="1642303"/>
    <lineage>
        <taxon>Bacteria</taxon>
        <taxon>Bacillati</taxon>
        <taxon>Actinomycetota</taxon>
        <taxon>Actinomycetes</taxon>
        <taxon>Streptosporangiales</taxon>
        <taxon>Streptosporangiaceae</taxon>
        <taxon>Nonomuraea</taxon>
    </lineage>
</organism>
<sequence>MMTTTELAQVLFTTALQPSDRLSAFQIRDAVVERLCSCGGDPSWCAAYVAQEAGDHPETYVARMRWALDAVAGAYDSAYDGSLAAA</sequence>